<gene>
    <name evidence="4" type="ORF">A8926_3868</name>
</gene>
<dbReference type="EMBL" id="PJNB01000001">
    <property type="protein sequence ID" value="PKW16074.1"/>
    <property type="molecule type" value="Genomic_DNA"/>
</dbReference>
<keyword evidence="1" id="KW-0808">Transferase</keyword>
<protein>
    <submittedName>
        <fullName evidence="4">3-oxoacyl-[acyl-carrier-protein] synthase-3</fullName>
    </submittedName>
</protein>
<dbReference type="InterPro" id="IPR016039">
    <property type="entry name" value="Thiolase-like"/>
</dbReference>
<feature type="domain" description="Beta-ketoacyl-[acyl-carrier-protein] synthase III C-terminal" evidence="3">
    <location>
        <begin position="231"/>
        <end position="322"/>
    </location>
</feature>
<dbReference type="SUPFAM" id="SSF53901">
    <property type="entry name" value="Thiolase-like"/>
    <property type="match status" value="1"/>
</dbReference>
<keyword evidence="2" id="KW-0012">Acyltransferase</keyword>
<evidence type="ECO:0000256" key="2">
    <source>
        <dbReference type="ARBA" id="ARBA00023315"/>
    </source>
</evidence>
<dbReference type="Proteomes" id="UP000233786">
    <property type="component" value="Unassembled WGS sequence"/>
</dbReference>
<evidence type="ECO:0000313" key="4">
    <source>
        <dbReference type="EMBL" id="PKW16074.1"/>
    </source>
</evidence>
<dbReference type="RefSeq" id="WP_010696351.1">
    <property type="nucleotide sequence ID" value="NZ_CP061007.1"/>
</dbReference>
<reference evidence="4" key="1">
    <citation type="submission" date="2017-12" db="EMBL/GenBank/DDBJ databases">
        <title>Sequencing the genomes of 1000 Actinobacteria strains.</title>
        <authorList>
            <person name="Klenk H.-P."/>
        </authorList>
    </citation>
    <scope>NUCLEOTIDE SEQUENCE [LARGE SCALE GENOMIC DNA]</scope>
    <source>
        <strain evidence="4">DSM 44228</strain>
    </source>
</reference>
<evidence type="ECO:0000256" key="1">
    <source>
        <dbReference type="ARBA" id="ARBA00022679"/>
    </source>
</evidence>
<dbReference type="STRING" id="994479.GCA_000194155_03349"/>
<sequence>MLWNDLFVSGTGRYLPPRASAIDLVGDGTIERQAFEMSDFESFTASDGFTAAEMAASAATDALRRSGHEGADIATVIHAVFDDQEHYAPACYVQRVVGASRALAVEAGAGSCGGAAGLVLAASHLAADPSATSALVTAAGRFVAPRWPRWLPGLGHFLSDGAAAAVLSRGAGRARLVATSCTAAPELEGLATPTIPAEDGSRMMTPAETVGVMPHLGTLQTAARTAVEQVLQEAGVSLDKVSRFAVTGLGLAQLNVLLLEPLGIPSDRTSWPLHRTLGHVGPCDQLLGLDHFLREESIEPSDTVLVIGIGVGFRFICALLEITG</sequence>
<keyword evidence="5" id="KW-1185">Reference proteome</keyword>
<organism evidence="4 5">
    <name type="scientific">Saccharopolyspora spinosa</name>
    <dbReference type="NCBI Taxonomy" id="60894"/>
    <lineage>
        <taxon>Bacteria</taxon>
        <taxon>Bacillati</taxon>
        <taxon>Actinomycetota</taxon>
        <taxon>Actinomycetes</taxon>
        <taxon>Pseudonocardiales</taxon>
        <taxon>Pseudonocardiaceae</taxon>
        <taxon>Saccharopolyspora</taxon>
    </lineage>
</organism>
<dbReference type="PANTHER" id="PTHR34069:SF2">
    <property type="entry name" value="BETA-KETOACYL-[ACYL-CARRIER-PROTEIN] SYNTHASE III"/>
    <property type="match status" value="1"/>
</dbReference>
<evidence type="ECO:0000259" key="3">
    <source>
        <dbReference type="Pfam" id="PF08541"/>
    </source>
</evidence>
<name>A0A2N3XZH6_SACSN</name>
<dbReference type="GO" id="GO:0044550">
    <property type="term" value="P:secondary metabolite biosynthetic process"/>
    <property type="evidence" value="ECO:0007669"/>
    <property type="project" value="TreeGrafter"/>
</dbReference>
<dbReference type="Gene3D" id="3.40.47.10">
    <property type="match status" value="2"/>
</dbReference>
<dbReference type="Pfam" id="PF08541">
    <property type="entry name" value="ACP_syn_III_C"/>
    <property type="match status" value="1"/>
</dbReference>
<evidence type="ECO:0000313" key="5">
    <source>
        <dbReference type="Proteomes" id="UP000233786"/>
    </source>
</evidence>
<dbReference type="GO" id="GO:0016746">
    <property type="term" value="F:acyltransferase activity"/>
    <property type="evidence" value="ECO:0007669"/>
    <property type="project" value="UniProtKB-KW"/>
</dbReference>
<proteinExistence type="predicted"/>
<dbReference type="OrthoDB" id="7055207at2"/>
<dbReference type="PANTHER" id="PTHR34069">
    <property type="entry name" value="3-OXOACYL-[ACYL-CARRIER-PROTEIN] SYNTHASE 3"/>
    <property type="match status" value="1"/>
</dbReference>
<dbReference type="AlphaFoldDB" id="A0A2N3XZH6"/>
<accession>A0A2N3XZH6</accession>
<comment type="caution">
    <text evidence="4">The sequence shown here is derived from an EMBL/GenBank/DDBJ whole genome shotgun (WGS) entry which is preliminary data.</text>
</comment>
<dbReference type="InterPro" id="IPR013747">
    <property type="entry name" value="ACP_syn_III_C"/>
</dbReference>